<dbReference type="InterPro" id="IPR019080">
    <property type="entry name" value="YqaJ_viral_recombinase"/>
</dbReference>
<name>A0A6J5QRX7_9CAUD</name>
<evidence type="ECO:0000313" key="4">
    <source>
        <dbReference type="EMBL" id="CAB4177633.1"/>
    </source>
</evidence>
<dbReference type="PANTHER" id="PTHR46609">
    <property type="entry name" value="EXONUCLEASE, PHAGE-TYPE/RECB, C-TERMINAL DOMAIN-CONTAINING PROTEIN"/>
    <property type="match status" value="1"/>
</dbReference>
<proteinExistence type="predicted"/>
<feature type="region of interest" description="Disordered" evidence="1">
    <location>
        <begin position="1"/>
        <end position="29"/>
    </location>
</feature>
<sequence>MKVDRTTSTHKAVGPSVRARHTSREESWLGLDGPQSCGYLEVEQGSLQWSLERAKRITASEVAGICGEAKFGPNSMQKVLAHKRGKTTQKDNPAMAHGRALEPVAREMVEQELGIKVPPAVMVRGCMLASLDGWDRNTRTLVEIKCPYSLANLADDVPEHYIAQLAVQAWVCMPLKVFFAQYVNGVMTLTSVDTGFLMERFLRMYTRPICDAYRHLIDGTDAEPERDDAEWASAARTFVLAHENAEGAERRLSEAREALLALCGDQAAHGAGVRVAWQERAGSVNWKAEPIRAALDAAGIDLEAFKGKASRYSKVEVLK</sequence>
<keyword evidence="5" id="KW-0378">Hydrolase</keyword>
<keyword evidence="5" id="KW-0540">Nuclease</keyword>
<dbReference type="EMBL" id="LR796467">
    <property type="protein sequence ID" value="CAB4146585.1"/>
    <property type="molecule type" value="Genomic_DNA"/>
</dbReference>
<dbReference type="InterPro" id="IPR051703">
    <property type="entry name" value="NF-kappa-B_Signaling_Reg"/>
</dbReference>
<dbReference type="NCBIfam" id="TIGR03033">
    <property type="entry name" value="phage_rel_nuc"/>
    <property type="match status" value="1"/>
</dbReference>
<evidence type="ECO:0000256" key="1">
    <source>
        <dbReference type="SAM" id="MobiDB-lite"/>
    </source>
</evidence>
<dbReference type="PANTHER" id="PTHR46609:SF6">
    <property type="entry name" value="EXONUCLEASE, PHAGE-TYPE_RECB, C-TERMINAL DOMAIN-CONTAINING PROTEIN-RELATED"/>
    <property type="match status" value="1"/>
</dbReference>
<evidence type="ECO:0000313" key="5">
    <source>
        <dbReference type="EMBL" id="CAB4187250.1"/>
    </source>
</evidence>
<gene>
    <name evidence="4" type="ORF">UFOVP1008_23</name>
    <name evidence="5" type="ORF">UFOVP1160_23</name>
    <name evidence="6" type="ORF">UFOVP1352_27</name>
    <name evidence="3" type="ORF">UFOVP498_31</name>
</gene>
<dbReference type="InterPro" id="IPR011335">
    <property type="entry name" value="Restrct_endonuc-II-like"/>
</dbReference>
<feature type="domain" description="YqaJ viral recombinase" evidence="2">
    <location>
        <begin position="48"/>
        <end position="171"/>
    </location>
</feature>
<dbReference type="GO" id="GO:0004519">
    <property type="term" value="F:endonuclease activity"/>
    <property type="evidence" value="ECO:0007669"/>
    <property type="project" value="UniProtKB-KW"/>
</dbReference>
<accession>A0A6J5QRX7</accession>
<evidence type="ECO:0000313" key="3">
    <source>
        <dbReference type="EMBL" id="CAB4146585.1"/>
    </source>
</evidence>
<reference evidence="5" key="1">
    <citation type="submission" date="2020-05" db="EMBL/GenBank/DDBJ databases">
        <authorList>
            <person name="Chiriac C."/>
            <person name="Salcher M."/>
            <person name="Ghai R."/>
            <person name="Kavagutti S V."/>
        </authorList>
    </citation>
    <scope>NUCLEOTIDE SEQUENCE</scope>
</reference>
<dbReference type="EMBL" id="LR797301">
    <property type="protein sequence ID" value="CAB4200006.1"/>
    <property type="molecule type" value="Genomic_DNA"/>
</dbReference>
<dbReference type="Pfam" id="PF09588">
    <property type="entry name" value="YqaJ"/>
    <property type="match status" value="1"/>
</dbReference>
<dbReference type="InterPro" id="IPR011604">
    <property type="entry name" value="PDDEXK-like_dom_sf"/>
</dbReference>
<evidence type="ECO:0000313" key="6">
    <source>
        <dbReference type="EMBL" id="CAB4200006.1"/>
    </source>
</evidence>
<evidence type="ECO:0000259" key="2">
    <source>
        <dbReference type="Pfam" id="PF09588"/>
    </source>
</evidence>
<dbReference type="InterPro" id="IPR017482">
    <property type="entry name" value="Lambda-type_endonuclease"/>
</dbReference>
<organism evidence="5">
    <name type="scientific">uncultured Caudovirales phage</name>
    <dbReference type="NCBI Taxonomy" id="2100421"/>
    <lineage>
        <taxon>Viruses</taxon>
        <taxon>Duplodnaviria</taxon>
        <taxon>Heunggongvirae</taxon>
        <taxon>Uroviricota</taxon>
        <taxon>Caudoviricetes</taxon>
        <taxon>Peduoviridae</taxon>
        <taxon>Maltschvirus</taxon>
        <taxon>Maltschvirus maltsch</taxon>
    </lineage>
</organism>
<keyword evidence="5" id="KW-0255">Endonuclease</keyword>
<dbReference type="EMBL" id="LR796954">
    <property type="protein sequence ID" value="CAB4177633.1"/>
    <property type="molecule type" value="Genomic_DNA"/>
</dbReference>
<protein>
    <submittedName>
        <fullName evidence="5">Phage-type endonuclease</fullName>
    </submittedName>
</protein>
<dbReference type="Gene3D" id="3.90.320.10">
    <property type="match status" value="1"/>
</dbReference>
<dbReference type="EMBL" id="LR797110">
    <property type="protein sequence ID" value="CAB4187250.1"/>
    <property type="molecule type" value="Genomic_DNA"/>
</dbReference>
<dbReference type="SUPFAM" id="SSF52980">
    <property type="entry name" value="Restriction endonuclease-like"/>
    <property type="match status" value="1"/>
</dbReference>